<organism evidence="1 2">
    <name type="scientific">Aneurinibacillus aneurinilyticus ATCC 12856</name>
    <dbReference type="NCBI Taxonomy" id="649747"/>
    <lineage>
        <taxon>Bacteria</taxon>
        <taxon>Bacillati</taxon>
        <taxon>Bacillota</taxon>
        <taxon>Bacilli</taxon>
        <taxon>Bacillales</taxon>
        <taxon>Paenibacillaceae</taxon>
        <taxon>Aneurinibacillus group</taxon>
        <taxon>Aneurinibacillus</taxon>
    </lineage>
</organism>
<proteinExistence type="predicted"/>
<evidence type="ECO:0000313" key="1">
    <source>
        <dbReference type="EMBL" id="ERI07339.1"/>
    </source>
</evidence>
<keyword evidence="2" id="KW-1185">Reference proteome</keyword>
<dbReference type="STRING" id="649747.HMPREF0083_04566"/>
<dbReference type="EMBL" id="AWSJ01000282">
    <property type="protein sequence ID" value="ERI07339.1"/>
    <property type="molecule type" value="Genomic_DNA"/>
</dbReference>
<dbReference type="PATRIC" id="fig|649747.3.peg.4116"/>
<protein>
    <submittedName>
        <fullName evidence="1">Uncharacterized protein</fullName>
    </submittedName>
</protein>
<sequence>MENFTIIINKNDEKNHWHKKRGTKDFRLYMLLKRFISLTNEKNHLMIFFIG</sequence>
<reference evidence="1 2" key="1">
    <citation type="submission" date="2013-08" db="EMBL/GenBank/DDBJ databases">
        <authorList>
            <person name="Weinstock G."/>
            <person name="Sodergren E."/>
            <person name="Wylie T."/>
            <person name="Fulton L."/>
            <person name="Fulton R."/>
            <person name="Fronick C."/>
            <person name="O'Laughlin M."/>
            <person name="Godfrey J."/>
            <person name="Miner T."/>
            <person name="Herter B."/>
            <person name="Appelbaum E."/>
            <person name="Cordes M."/>
            <person name="Lek S."/>
            <person name="Wollam A."/>
            <person name="Pepin K.H."/>
            <person name="Palsikar V.B."/>
            <person name="Mitreva M."/>
            <person name="Wilson R.K."/>
        </authorList>
    </citation>
    <scope>NUCLEOTIDE SEQUENCE [LARGE SCALE GENOMIC DNA]</scope>
    <source>
        <strain evidence="1 2">ATCC 12856</strain>
    </source>
</reference>
<dbReference type="Proteomes" id="UP000016511">
    <property type="component" value="Unassembled WGS sequence"/>
</dbReference>
<evidence type="ECO:0000313" key="2">
    <source>
        <dbReference type="Proteomes" id="UP000016511"/>
    </source>
</evidence>
<name>U1WFM8_ANEAE</name>
<dbReference type="AlphaFoldDB" id="U1WFM8"/>
<accession>U1WFM8</accession>
<comment type="caution">
    <text evidence="1">The sequence shown here is derived from an EMBL/GenBank/DDBJ whole genome shotgun (WGS) entry which is preliminary data.</text>
</comment>
<gene>
    <name evidence="1" type="ORF">HMPREF0083_04566</name>
</gene>
<dbReference type="HOGENOM" id="CLU_3094987_0_0_9"/>